<dbReference type="InterPro" id="IPR003439">
    <property type="entry name" value="ABC_transporter-like_ATP-bd"/>
</dbReference>
<dbReference type="GO" id="GO:0016887">
    <property type="term" value="F:ATP hydrolysis activity"/>
    <property type="evidence" value="ECO:0007669"/>
    <property type="project" value="InterPro"/>
</dbReference>
<dbReference type="Pfam" id="PF00005">
    <property type="entry name" value="ABC_tran"/>
    <property type="match status" value="1"/>
</dbReference>
<dbReference type="SUPFAM" id="SSF52540">
    <property type="entry name" value="P-loop containing nucleoside triphosphate hydrolases"/>
    <property type="match status" value="1"/>
</dbReference>
<protein>
    <submittedName>
        <fullName evidence="5">ABC-type D-methionine transport system, ATPase component</fullName>
    </submittedName>
</protein>
<dbReference type="InterPro" id="IPR017871">
    <property type="entry name" value="ABC_transporter-like_CS"/>
</dbReference>
<dbReference type="OrthoDB" id="9802264at2"/>
<keyword evidence="6" id="KW-1185">Reference proteome</keyword>
<proteinExistence type="predicted"/>
<sequence length="229" mass="25882">MIKIKNLSKTFITRQKTHQILQNINLTVSKGEIFGLVGPSGSGKTTLLKIMNDLMKSDPNIPQITKSFDRFESAMVFQNFNLLNNLNVFENIALSLKIRKYCQTKIQKEVDQMLTFVGLNSFANAYPKTLSGGQKQRVAIARALIYKPKIIFCDEPTFALDEVTSQEILNLLKKTNQLLKTTIVLVSHNVFVIKSLCHRVAVLEQGQLKKIVALNPTCQIKAIPYHDIF</sequence>
<dbReference type="SMART" id="SM00382">
    <property type="entry name" value="AAA"/>
    <property type="match status" value="1"/>
</dbReference>
<dbReference type="InterPro" id="IPR003593">
    <property type="entry name" value="AAA+_ATPase"/>
</dbReference>
<dbReference type="Gene3D" id="3.40.50.300">
    <property type="entry name" value="P-loop containing nucleotide triphosphate hydrolases"/>
    <property type="match status" value="1"/>
</dbReference>
<reference evidence="6" key="1">
    <citation type="submission" date="2016-11" db="EMBL/GenBank/DDBJ databases">
        <title>Genome sequence of Candidatus Phytoplasma solani strain SA-1.</title>
        <authorList>
            <person name="Haryono M."/>
            <person name="Samarzija I."/>
            <person name="Seruga Music M."/>
            <person name="Hogenhout S."/>
            <person name="Kuo C.-H."/>
        </authorList>
    </citation>
    <scope>NUCLEOTIDE SEQUENCE [LARGE SCALE GENOMIC DNA]</scope>
    <source>
        <strain evidence="6">SA-1</strain>
    </source>
</reference>
<dbReference type="Proteomes" id="UP000283896">
    <property type="component" value="Unassembled WGS sequence"/>
</dbReference>
<dbReference type="RefSeq" id="WP_023161513.1">
    <property type="nucleotide sequence ID" value="NC_022588.1"/>
</dbReference>
<gene>
    <name evidence="5" type="primary">metN</name>
    <name evidence="5" type="ORF">PSSA1_v1c6160</name>
</gene>
<dbReference type="PROSITE" id="PS50893">
    <property type="entry name" value="ABC_TRANSPORTER_2"/>
    <property type="match status" value="1"/>
</dbReference>
<dbReference type="InterPro" id="IPR027417">
    <property type="entry name" value="P-loop_NTPase"/>
</dbReference>
<name>A0A421NUJ6_9MOLU</name>
<dbReference type="STRING" id="69896.S284_03910"/>
<evidence type="ECO:0000259" key="4">
    <source>
        <dbReference type="PROSITE" id="PS50893"/>
    </source>
</evidence>
<organism evidence="5 6">
    <name type="scientific">Candidatus Phytoplasma solani</name>
    <dbReference type="NCBI Taxonomy" id="69896"/>
    <lineage>
        <taxon>Bacteria</taxon>
        <taxon>Bacillati</taxon>
        <taxon>Mycoplasmatota</taxon>
        <taxon>Mollicutes</taxon>
        <taxon>Acholeplasmatales</taxon>
        <taxon>Acholeplasmataceae</taxon>
        <taxon>Candidatus Phytoplasma</taxon>
        <taxon>16SrXII (Stolbur group)</taxon>
    </lineage>
</organism>
<dbReference type="PROSITE" id="PS00211">
    <property type="entry name" value="ABC_TRANSPORTER_1"/>
    <property type="match status" value="1"/>
</dbReference>
<accession>A0A421NUJ6</accession>
<keyword evidence="1" id="KW-0813">Transport</keyword>
<feature type="domain" description="ABC transporter" evidence="4">
    <location>
        <begin position="2"/>
        <end position="225"/>
    </location>
</feature>
<dbReference type="EMBL" id="MPBG01000011">
    <property type="protein sequence ID" value="RMI87711.1"/>
    <property type="molecule type" value="Genomic_DNA"/>
</dbReference>
<keyword evidence="2" id="KW-0547">Nucleotide-binding</keyword>
<evidence type="ECO:0000256" key="3">
    <source>
        <dbReference type="ARBA" id="ARBA00022840"/>
    </source>
</evidence>
<dbReference type="GO" id="GO:0005524">
    <property type="term" value="F:ATP binding"/>
    <property type="evidence" value="ECO:0007669"/>
    <property type="project" value="UniProtKB-KW"/>
</dbReference>
<evidence type="ECO:0000256" key="2">
    <source>
        <dbReference type="ARBA" id="ARBA00022741"/>
    </source>
</evidence>
<dbReference type="AlphaFoldDB" id="A0A421NUJ6"/>
<keyword evidence="3" id="KW-0067">ATP-binding</keyword>
<dbReference type="PANTHER" id="PTHR42781">
    <property type="entry name" value="SPERMIDINE/PUTRESCINE IMPORT ATP-BINDING PROTEIN POTA"/>
    <property type="match status" value="1"/>
</dbReference>
<dbReference type="InterPro" id="IPR050093">
    <property type="entry name" value="ABC_SmlMolc_Importer"/>
</dbReference>
<evidence type="ECO:0000256" key="1">
    <source>
        <dbReference type="ARBA" id="ARBA00022448"/>
    </source>
</evidence>
<dbReference type="KEGG" id="psol:S284_03910"/>
<comment type="caution">
    <text evidence="5">The sequence shown here is derived from an EMBL/GenBank/DDBJ whole genome shotgun (WGS) entry which is preliminary data.</text>
</comment>
<dbReference type="PANTHER" id="PTHR42781:SF9">
    <property type="entry name" value="AMINO ACID ABC TRANSPORTER, ATP-BINDING PROTEIN-RELATED"/>
    <property type="match status" value="1"/>
</dbReference>
<evidence type="ECO:0000313" key="5">
    <source>
        <dbReference type="EMBL" id="RMI87711.1"/>
    </source>
</evidence>
<evidence type="ECO:0000313" key="6">
    <source>
        <dbReference type="Proteomes" id="UP000283896"/>
    </source>
</evidence>